<dbReference type="RefSeq" id="WP_075734667.1">
    <property type="nucleotide sequence ID" value="NZ_CP009249.1"/>
</dbReference>
<name>A0A1L7D3U9_9CORY</name>
<protein>
    <submittedName>
        <fullName evidence="1">Uncharacterized protein</fullName>
    </submittedName>
</protein>
<sequence length="330" mass="37936">MPTPSQYYLFGSKAPVDKDRMVPDTFPTPTIDPVTEIFAGRKSKNPRISMRAWLAPEGDAVTRKTHNPRLGDGIPLRFFSITTEGGMFTFFKNKDKQMFAEDQIKKLDGAELKLTDRRFGINPVFRIKHCHVFVDCFFMEWEPITFHEVTYAHRDRVVYFGNNPRPSAQSLFTVSEIDEHSAVFSAADTRVVPGQTVCFKVSTPKAWVLFNIVAVHKYEDDYPYVEVDWFLMNGEDEAVEAGFKALPEATKESLQAYINRWNLRYDPVMTNKEYSTMMVELDTQIWAVAGDENTSYFRSLSDARTFASKLAGRQLYEGRWMPLGNHLDMP</sequence>
<dbReference type="Proteomes" id="UP000185491">
    <property type="component" value="Chromosome"/>
</dbReference>
<accession>A0A1L7D3U9</accession>
<gene>
    <name evidence="1" type="ORF">CPHO_07730</name>
</gene>
<dbReference type="STRING" id="161895.CPHO_07730"/>
<keyword evidence="2" id="KW-1185">Reference proteome</keyword>
<dbReference type="EMBL" id="CP009249">
    <property type="protein sequence ID" value="APT92798.1"/>
    <property type="molecule type" value="Genomic_DNA"/>
</dbReference>
<proteinExistence type="predicted"/>
<organism evidence="1 2">
    <name type="scientific">Corynebacterium phocae</name>
    <dbReference type="NCBI Taxonomy" id="161895"/>
    <lineage>
        <taxon>Bacteria</taxon>
        <taxon>Bacillati</taxon>
        <taxon>Actinomycetota</taxon>
        <taxon>Actinomycetes</taxon>
        <taxon>Mycobacteriales</taxon>
        <taxon>Corynebacteriaceae</taxon>
        <taxon>Corynebacterium</taxon>
    </lineage>
</organism>
<dbReference type="AlphaFoldDB" id="A0A1L7D3U9"/>
<evidence type="ECO:0000313" key="1">
    <source>
        <dbReference type="EMBL" id="APT92798.1"/>
    </source>
</evidence>
<dbReference type="KEGG" id="cpho:CPHO_07730"/>
<evidence type="ECO:0000313" key="2">
    <source>
        <dbReference type="Proteomes" id="UP000185491"/>
    </source>
</evidence>
<reference evidence="1 2" key="1">
    <citation type="submission" date="2014-08" db="EMBL/GenBank/DDBJ databases">
        <title>Complete genome sequence of Corynebacterium phocae M408/89/1(T)(=DSM 44612(T)), isolated from the common seal (Phoca vitulina).</title>
        <authorList>
            <person name="Ruckert C."/>
            <person name="Albersmeier A."/>
            <person name="Winkler A."/>
            <person name="Kalinowski J."/>
        </authorList>
    </citation>
    <scope>NUCLEOTIDE SEQUENCE [LARGE SCALE GENOMIC DNA]</scope>
    <source>
        <strain evidence="1 2">M408/89/1</strain>
    </source>
</reference>